<dbReference type="InterPro" id="IPR028150">
    <property type="entry name" value="Lustrin_cystein"/>
</dbReference>
<dbReference type="SMART" id="SM00289">
    <property type="entry name" value="WR1"/>
    <property type="match status" value="2"/>
</dbReference>
<dbReference type="PANTHER" id="PTHR46339:SF6">
    <property type="entry name" value="BPTI_KUNITZ INHIBITOR DOMAIN-CONTAINING PROTEIN"/>
    <property type="match status" value="1"/>
</dbReference>
<evidence type="ECO:0000313" key="2">
    <source>
        <dbReference type="Proteomes" id="UP000267606"/>
    </source>
</evidence>
<reference evidence="1 2" key="2">
    <citation type="submission" date="2018-11" db="EMBL/GenBank/DDBJ databases">
        <authorList>
            <consortium name="Pathogen Informatics"/>
        </authorList>
    </citation>
    <scope>NUCLEOTIDE SEQUENCE [LARGE SCALE GENOMIC DNA]</scope>
</reference>
<proteinExistence type="predicted"/>
<reference evidence="3" key="1">
    <citation type="submission" date="2016-06" db="UniProtKB">
        <authorList>
            <consortium name="WormBaseParasite"/>
        </authorList>
    </citation>
    <scope>IDENTIFICATION</scope>
</reference>
<dbReference type="InterPro" id="IPR006150">
    <property type="entry name" value="Cys_repeat_1"/>
</dbReference>
<keyword evidence="2" id="KW-1185">Reference proteome</keyword>
<accession>A0A183I6Z9</accession>
<protein>
    <submittedName>
        <fullName evidence="3">EB domain-containing protein</fullName>
    </submittedName>
</protein>
<evidence type="ECO:0000313" key="1">
    <source>
        <dbReference type="EMBL" id="VDP22280.1"/>
    </source>
</evidence>
<dbReference type="WBParaSite" id="OFLC_0001552201-mRNA-1">
    <property type="protein sequence ID" value="OFLC_0001552201-mRNA-1"/>
    <property type="gene ID" value="OFLC_0001552201"/>
</dbReference>
<evidence type="ECO:0000313" key="3">
    <source>
        <dbReference type="WBParaSite" id="OFLC_0001552201-mRNA-1"/>
    </source>
</evidence>
<gene>
    <name evidence="1" type="ORF">OFLC_LOCUS15511</name>
</gene>
<dbReference type="AlphaFoldDB" id="A0A183I6Z9"/>
<dbReference type="PANTHER" id="PTHR46339">
    <property type="entry name" value="PROTEIN CBG15282-RELATED"/>
    <property type="match status" value="1"/>
</dbReference>
<organism evidence="3">
    <name type="scientific">Onchocerca flexuosa</name>
    <dbReference type="NCBI Taxonomy" id="387005"/>
    <lineage>
        <taxon>Eukaryota</taxon>
        <taxon>Metazoa</taxon>
        <taxon>Ecdysozoa</taxon>
        <taxon>Nematoda</taxon>
        <taxon>Chromadorea</taxon>
        <taxon>Rhabditida</taxon>
        <taxon>Spirurina</taxon>
        <taxon>Spiruromorpha</taxon>
        <taxon>Filarioidea</taxon>
        <taxon>Onchocercidae</taxon>
        <taxon>Onchocerca</taxon>
    </lineage>
</organism>
<name>A0A183I6Z9_9BILA</name>
<dbReference type="Proteomes" id="UP000267606">
    <property type="component" value="Unassembled WGS sequence"/>
</dbReference>
<dbReference type="InterPro" id="IPR053014">
    <property type="entry name" value="Cuticle_assoc_divergent"/>
</dbReference>
<dbReference type="Pfam" id="PF14625">
    <property type="entry name" value="Lustrin_cystein"/>
    <property type="match status" value="3"/>
</dbReference>
<dbReference type="EMBL" id="UZAJ01042277">
    <property type="protein sequence ID" value="VDP22280.1"/>
    <property type="molecule type" value="Genomic_DNA"/>
</dbReference>
<dbReference type="STRING" id="387005.A0A183I6Z9"/>
<sequence length="248" mass="27848">MLNNCPPGYQCQQSSTMGHYLCCTSGHLNTRYAGYCPMGQIPYVRYANEEPQTCHMTLHPCPTVAQYMCIYSAEKLNSYCCAPIDTTYMGQSGISMQQYRQQIPTVEDGSGCPMGSQSLMDQWNRIQGCNPGMCPQMYSCHYSVQYNRYQCCSNMPGSFKMASAIAADIAENSECEPGSTRIKVLYLGQKGCTENEQCSVRVAEARCKRNYCVCPSNKLIHQSKCVTHCPEGLFHVSLLFSFIYRLIK</sequence>